<accession>A0AAD5GS72</accession>
<comment type="caution">
    <text evidence="1">The sequence shown here is derived from an EMBL/GenBank/DDBJ whole genome shotgun (WGS) entry which is preliminary data.</text>
</comment>
<sequence length="85" mass="9580">TPLAAMKGDHFPDPETCAVITAWFFKSITDSSDRLSAVSNHHSMLIAHSENLCMLWAALGLRKESPRKIRLNSPRKESLRKIGYQ</sequence>
<evidence type="ECO:0000313" key="1">
    <source>
        <dbReference type="EMBL" id="KAI7753372.1"/>
    </source>
</evidence>
<reference evidence="1" key="1">
    <citation type="submission" date="2022-06" db="EMBL/GenBank/DDBJ databases">
        <title>Uncovering the hologenomic basis of an extraordinary plant invasion.</title>
        <authorList>
            <person name="Bieker V.C."/>
            <person name="Martin M.D."/>
            <person name="Gilbert T."/>
            <person name="Hodgins K."/>
            <person name="Battlay P."/>
            <person name="Petersen B."/>
            <person name="Wilson J."/>
        </authorList>
    </citation>
    <scope>NUCLEOTIDE SEQUENCE</scope>
    <source>
        <strain evidence="1">AA19_3_7</strain>
        <tissue evidence="1">Leaf</tissue>
    </source>
</reference>
<proteinExistence type="predicted"/>
<name>A0AAD5GS72_AMBAR</name>
<keyword evidence="2" id="KW-1185">Reference proteome</keyword>
<evidence type="ECO:0000313" key="2">
    <source>
        <dbReference type="Proteomes" id="UP001206925"/>
    </source>
</evidence>
<dbReference type="EMBL" id="JAMZMK010005444">
    <property type="protein sequence ID" value="KAI7753372.1"/>
    <property type="molecule type" value="Genomic_DNA"/>
</dbReference>
<feature type="non-terminal residue" evidence="1">
    <location>
        <position position="85"/>
    </location>
</feature>
<organism evidence="1 2">
    <name type="scientific">Ambrosia artemisiifolia</name>
    <name type="common">Common ragweed</name>
    <dbReference type="NCBI Taxonomy" id="4212"/>
    <lineage>
        <taxon>Eukaryota</taxon>
        <taxon>Viridiplantae</taxon>
        <taxon>Streptophyta</taxon>
        <taxon>Embryophyta</taxon>
        <taxon>Tracheophyta</taxon>
        <taxon>Spermatophyta</taxon>
        <taxon>Magnoliopsida</taxon>
        <taxon>eudicotyledons</taxon>
        <taxon>Gunneridae</taxon>
        <taxon>Pentapetalae</taxon>
        <taxon>asterids</taxon>
        <taxon>campanulids</taxon>
        <taxon>Asterales</taxon>
        <taxon>Asteraceae</taxon>
        <taxon>Asteroideae</taxon>
        <taxon>Heliantheae alliance</taxon>
        <taxon>Heliantheae</taxon>
        <taxon>Ambrosia</taxon>
    </lineage>
</organism>
<protein>
    <submittedName>
        <fullName evidence="1">Uncharacterized protein</fullName>
    </submittedName>
</protein>
<gene>
    <name evidence="1" type="ORF">M8C21_020024</name>
</gene>
<dbReference type="Proteomes" id="UP001206925">
    <property type="component" value="Unassembled WGS sequence"/>
</dbReference>
<dbReference type="AlphaFoldDB" id="A0AAD5GS72"/>